<dbReference type="SUPFAM" id="SSF47384">
    <property type="entry name" value="Homodimeric domain of signal transducing histidine kinase"/>
    <property type="match status" value="1"/>
</dbReference>
<reference evidence="6 7" key="1">
    <citation type="journal article" date="2020" name="Biotechnol. Biofuels">
        <title>New insights from the biogas microbiome by comprehensive genome-resolved metagenomics of nearly 1600 species originating from multiple anaerobic digesters.</title>
        <authorList>
            <person name="Campanaro S."/>
            <person name="Treu L."/>
            <person name="Rodriguez-R L.M."/>
            <person name="Kovalovszki A."/>
            <person name="Ziels R.M."/>
            <person name="Maus I."/>
            <person name="Zhu X."/>
            <person name="Kougias P.G."/>
            <person name="Basile A."/>
            <person name="Luo G."/>
            <person name="Schluter A."/>
            <person name="Konstantinidis K.T."/>
            <person name="Angelidaki I."/>
        </authorList>
    </citation>
    <scope>NUCLEOTIDE SEQUENCE [LARGE SCALE GENOMIC DNA]</scope>
    <source>
        <strain evidence="6">AS06rmzACSIP_256</strain>
    </source>
</reference>
<dbReference type="GO" id="GO:0000155">
    <property type="term" value="F:phosphorelay sensor kinase activity"/>
    <property type="evidence" value="ECO:0007669"/>
    <property type="project" value="InterPro"/>
</dbReference>
<dbReference type="PANTHER" id="PTHR44757">
    <property type="entry name" value="DIGUANYLATE CYCLASE DGCP"/>
    <property type="match status" value="1"/>
</dbReference>
<comment type="catalytic activity">
    <reaction evidence="1">
        <text>ATP + protein L-histidine = ADP + protein N-phospho-L-histidine.</text>
        <dbReference type="EC" id="2.7.13.3"/>
    </reaction>
</comment>
<dbReference type="InterPro" id="IPR003661">
    <property type="entry name" value="HisK_dim/P_dom"/>
</dbReference>
<dbReference type="Proteomes" id="UP000536534">
    <property type="component" value="Unassembled WGS sequence"/>
</dbReference>
<comment type="caution">
    <text evidence="6">The sequence shown here is derived from an EMBL/GenBank/DDBJ whole genome shotgun (WGS) entry which is preliminary data.</text>
</comment>
<dbReference type="InterPro" id="IPR000700">
    <property type="entry name" value="PAS-assoc_C"/>
</dbReference>
<dbReference type="InterPro" id="IPR052155">
    <property type="entry name" value="Biofilm_reg_signaling"/>
</dbReference>
<dbReference type="PANTHER" id="PTHR44757:SF2">
    <property type="entry name" value="BIOFILM ARCHITECTURE MAINTENANCE PROTEIN MBAA"/>
    <property type="match status" value="1"/>
</dbReference>
<dbReference type="Pfam" id="PF08448">
    <property type="entry name" value="PAS_4"/>
    <property type="match status" value="1"/>
</dbReference>
<dbReference type="Pfam" id="PF01590">
    <property type="entry name" value="GAF"/>
    <property type="match status" value="1"/>
</dbReference>
<evidence type="ECO:0000256" key="2">
    <source>
        <dbReference type="ARBA" id="ARBA00012438"/>
    </source>
</evidence>
<protein>
    <recommendedName>
        <fullName evidence="2">histidine kinase</fullName>
        <ecNumber evidence="2">2.7.13.3</ecNumber>
    </recommendedName>
</protein>
<dbReference type="InterPro" id="IPR036097">
    <property type="entry name" value="HisK_dim/P_sf"/>
</dbReference>
<evidence type="ECO:0000259" key="5">
    <source>
        <dbReference type="PROSITE" id="PS50113"/>
    </source>
</evidence>
<dbReference type="AlphaFoldDB" id="A0A7X7LTH9"/>
<dbReference type="CDD" id="cd00130">
    <property type="entry name" value="PAS"/>
    <property type="match status" value="2"/>
</dbReference>
<evidence type="ECO:0000256" key="1">
    <source>
        <dbReference type="ARBA" id="ARBA00000085"/>
    </source>
</evidence>
<dbReference type="PROSITE" id="PS50112">
    <property type="entry name" value="PAS"/>
    <property type="match status" value="2"/>
</dbReference>
<name>A0A7X7LTH9_9RHOO</name>
<feature type="domain" description="PAS" evidence="4">
    <location>
        <begin position="7"/>
        <end position="77"/>
    </location>
</feature>
<dbReference type="Gene3D" id="1.10.287.130">
    <property type="match status" value="1"/>
</dbReference>
<evidence type="ECO:0000256" key="3">
    <source>
        <dbReference type="SAM" id="Coils"/>
    </source>
</evidence>
<dbReference type="Gene3D" id="3.30.450.40">
    <property type="match status" value="1"/>
</dbReference>
<keyword evidence="3" id="KW-0175">Coiled coil</keyword>
<organism evidence="6 7">
    <name type="scientific">Thauera phenolivorans</name>
    <dbReference type="NCBI Taxonomy" id="1792543"/>
    <lineage>
        <taxon>Bacteria</taxon>
        <taxon>Pseudomonadati</taxon>
        <taxon>Pseudomonadota</taxon>
        <taxon>Betaproteobacteria</taxon>
        <taxon>Rhodocyclales</taxon>
        <taxon>Zoogloeaceae</taxon>
        <taxon>Thauera</taxon>
    </lineage>
</organism>
<feature type="domain" description="PAC" evidence="5">
    <location>
        <begin position="78"/>
        <end position="131"/>
    </location>
</feature>
<dbReference type="PROSITE" id="PS50113">
    <property type="entry name" value="PAC"/>
    <property type="match status" value="1"/>
</dbReference>
<evidence type="ECO:0000259" key="4">
    <source>
        <dbReference type="PROSITE" id="PS50112"/>
    </source>
</evidence>
<accession>A0A7X7LTH9</accession>
<dbReference type="InterPro" id="IPR013656">
    <property type="entry name" value="PAS_4"/>
</dbReference>
<dbReference type="InterPro" id="IPR003018">
    <property type="entry name" value="GAF"/>
</dbReference>
<dbReference type="InterPro" id="IPR000014">
    <property type="entry name" value="PAS"/>
</dbReference>
<dbReference type="EMBL" id="JAAYYV010000032">
    <property type="protein sequence ID" value="NLF53033.1"/>
    <property type="molecule type" value="Genomic_DNA"/>
</dbReference>
<dbReference type="Gene3D" id="3.30.450.20">
    <property type="entry name" value="PAS domain"/>
    <property type="match status" value="2"/>
</dbReference>
<evidence type="ECO:0000313" key="6">
    <source>
        <dbReference type="EMBL" id="NLF53033.1"/>
    </source>
</evidence>
<feature type="domain" description="PAS" evidence="4">
    <location>
        <begin position="288"/>
        <end position="333"/>
    </location>
</feature>
<dbReference type="InterPro" id="IPR029016">
    <property type="entry name" value="GAF-like_dom_sf"/>
</dbReference>
<sequence length="456" mass="50389">MRRCTETAVRMAAVFEEVAAVVFAKDVDGRYLFVNRAFERLTGARAADIVGRRDVDLFLPEIAAGFARHDRQVIARRRALEFDENTQVGSERRIYAAVKFPLFDDDGEVVCVWGLANDVTARRNMERALQESALAVSSAGSDRVFQELARYLATILDADYAFIGELRADDPSRVRTVGIYGDGAYQENMEYEVALTPCRTVVGQGFRLFCSGLRERFPGDNQLAELGLQAYAGYPLSDSCGCPLGVVAVLSRRSLNNAELVESVLKIVAVRVVAELERRRAEQALRASEASYRAIFDAAEDAIFVHQPDTGAIVDANPKACSAYGYTREELRGLGIGALSSGEPPYTGAEAARLLARARESPAPLHFEWHRRNKDGSLHWDELVLTRAEIAGEPRLLVFSREITERKRAEARRAQLEAQLRQAQKMEAIGQLTGGIAHDFNNLLTSILGYVVLAGE</sequence>
<feature type="non-terminal residue" evidence="6">
    <location>
        <position position="456"/>
    </location>
</feature>
<dbReference type="CDD" id="cd00082">
    <property type="entry name" value="HisKA"/>
    <property type="match status" value="1"/>
</dbReference>
<evidence type="ECO:0000313" key="7">
    <source>
        <dbReference type="Proteomes" id="UP000536534"/>
    </source>
</evidence>
<dbReference type="SMART" id="SM00091">
    <property type="entry name" value="PAS"/>
    <property type="match status" value="2"/>
</dbReference>
<dbReference type="NCBIfam" id="TIGR00229">
    <property type="entry name" value="sensory_box"/>
    <property type="match status" value="2"/>
</dbReference>
<proteinExistence type="predicted"/>
<feature type="coiled-coil region" evidence="3">
    <location>
        <begin position="399"/>
        <end position="426"/>
    </location>
</feature>
<dbReference type="EC" id="2.7.13.3" evidence="2"/>
<dbReference type="SUPFAM" id="SSF55785">
    <property type="entry name" value="PYP-like sensor domain (PAS domain)"/>
    <property type="match status" value="2"/>
</dbReference>
<dbReference type="Pfam" id="PF13426">
    <property type="entry name" value="PAS_9"/>
    <property type="match status" value="1"/>
</dbReference>
<dbReference type="InterPro" id="IPR035965">
    <property type="entry name" value="PAS-like_dom_sf"/>
</dbReference>
<dbReference type="SUPFAM" id="SSF55781">
    <property type="entry name" value="GAF domain-like"/>
    <property type="match status" value="1"/>
</dbReference>
<gene>
    <name evidence="6" type="ORF">GX576_01265</name>
</gene>